<keyword evidence="4" id="KW-1185">Reference proteome</keyword>
<dbReference type="NCBIfam" id="TIGR02532">
    <property type="entry name" value="IV_pilin_GFxxxE"/>
    <property type="match status" value="1"/>
</dbReference>
<dbReference type="GO" id="GO:0009986">
    <property type="term" value="C:cell surface"/>
    <property type="evidence" value="ECO:0007669"/>
    <property type="project" value="UniProtKB-SubCell"/>
</dbReference>
<name>A0A3A9KVV8_9BACI</name>
<dbReference type="Gene3D" id="3.30.700.10">
    <property type="entry name" value="Glycoprotein, Type 4 Pilin"/>
    <property type="match status" value="1"/>
</dbReference>
<dbReference type="InterPro" id="IPR016785">
    <property type="entry name" value="ComGD"/>
</dbReference>
<dbReference type="RefSeq" id="WP_110936614.1">
    <property type="nucleotide sequence ID" value="NZ_KZ614146.1"/>
</dbReference>
<dbReference type="InterPro" id="IPR045584">
    <property type="entry name" value="Pilin-like"/>
</dbReference>
<dbReference type="PIRSF" id="PIRSF021292">
    <property type="entry name" value="Competence_ComGD"/>
    <property type="match status" value="1"/>
</dbReference>
<comment type="caution">
    <text evidence="3">The sequence shown here is derived from an EMBL/GenBank/DDBJ whole genome shotgun (WGS) entry which is preliminary data.</text>
</comment>
<dbReference type="NCBIfam" id="NF040982">
    <property type="entry name" value="ComGD"/>
    <property type="match status" value="1"/>
</dbReference>
<dbReference type="InterPro" id="IPR012902">
    <property type="entry name" value="N_methyl_site"/>
</dbReference>
<dbReference type="Pfam" id="PF07963">
    <property type="entry name" value="N_methyl"/>
    <property type="match status" value="1"/>
</dbReference>
<dbReference type="AlphaFoldDB" id="A0A3A9KVV8"/>
<reference evidence="3 4" key="1">
    <citation type="submission" date="2017-10" db="EMBL/GenBank/DDBJ databases">
        <title>Bacillus sp. nov., a halophilic bacterium isolated from a Keqin Lake.</title>
        <authorList>
            <person name="Wang H."/>
        </authorList>
    </citation>
    <scope>NUCLEOTIDE SEQUENCE [LARGE SCALE GENOMIC DNA]</scope>
    <source>
        <strain evidence="3 4">KCTC 13187</strain>
    </source>
</reference>
<comment type="subcellular location">
    <subcellularLocation>
        <location evidence="1">Cell surface</location>
    </subcellularLocation>
</comment>
<dbReference type="Proteomes" id="UP000281498">
    <property type="component" value="Unassembled WGS sequence"/>
</dbReference>
<evidence type="ECO:0000256" key="1">
    <source>
        <dbReference type="ARBA" id="ARBA00004241"/>
    </source>
</evidence>
<dbReference type="EMBL" id="PDOE01000001">
    <property type="protein sequence ID" value="RKL68746.1"/>
    <property type="molecule type" value="Genomic_DNA"/>
</dbReference>
<evidence type="ECO:0008006" key="5">
    <source>
        <dbReference type="Google" id="ProtNLM"/>
    </source>
</evidence>
<sequence>MVYNSMKNGFTFIEMLIVLVIISLLLLISLPTFQGAMEETEFEYFLKEMEQDLHYYQMYAMTNGKGIRFNFATDGSTYQVMDGLNVLFKKETPDGTAFLPRTLLLNELRFLPNGNISKAGIIEIQFNDERCHLIFQLVRGRFYFEKF</sequence>
<evidence type="ECO:0000256" key="2">
    <source>
        <dbReference type="ARBA" id="ARBA00023287"/>
    </source>
</evidence>
<dbReference type="OrthoDB" id="1653576at2"/>
<evidence type="ECO:0000313" key="4">
    <source>
        <dbReference type="Proteomes" id="UP000281498"/>
    </source>
</evidence>
<evidence type="ECO:0000313" key="3">
    <source>
        <dbReference type="EMBL" id="RKL68746.1"/>
    </source>
</evidence>
<accession>A0A3A9KVV8</accession>
<proteinExistence type="predicted"/>
<dbReference type="GO" id="GO:0030420">
    <property type="term" value="P:establishment of competence for transformation"/>
    <property type="evidence" value="ECO:0007669"/>
    <property type="project" value="UniProtKB-KW"/>
</dbReference>
<keyword evidence="2" id="KW-0178">Competence</keyword>
<gene>
    <name evidence="3" type="ORF">CR203_01470</name>
</gene>
<organism evidence="3 4">
    <name type="scientific">Salipaludibacillus neizhouensis</name>
    <dbReference type="NCBI Taxonomy" id="885475"/>
    <lineage>
        <taxon>Bacteria</taxon>
        <taxon>Bacillati</taxon>
        <taxon>Bacillota</taxon>
        <taxon>Bacilli</taxon>
        <taxon>Bacillales</taxon>
        <taxon>Bacillaceae</taxon>
    </lineage>
</organism>
<dbReference type="SUPFAM" id="SSF54523">
    <property type="entry name" value="Pili subunits"/>
    <property type="match status" value="1"/>
</dbReference>
<protein>
    <recommendedName>
        <fullName evidence="5">Competence protein ComG</fullName>
    </recommendedName>
</protein>